<proteinExistence type="predicted"/>
<accession>A0A8S0PAI7</accession>
<dbReference type="Gramene" id="OE9A051568T1">
    <property type="protein sequence ID" value="OE9A051568C1"/>
    <property type="gene ID" value="OE9A051568"/>
</dbReference>
<evidence type="ECO:0000313" key="1">
    <source>
        <dbReference type="EMBL" id="CAA2934645.1"/>
    </source>
</evidence>
<dbReference type="AlphaFoldDB" id="A0A8S0PAI7"/>
<organism evidence="1 2">
    <name type="scientific">Olea europaea subsp. europaea</name>
    <dbReference type="NCBI Taxonomy" id="158383"/>
    <lineage>
        <taxon>Eukaryota</taxon>
        <taxon>Viridiplantae</taxon>
        <taxon>Streptophyta</taxon>
        <taxon>Embryophyta</taxon>
        <taxon>Tracheophyta</taxon>
        <taxon>Spermatophyta</taxon>
        <taxon>Magnoliopsida</taxon>
        <taxon>eudicotyledons</taxon>
        <taxon>Gunneridae</taxon>
        <taxon>Pentapetalae</taxon>
        <taxon>asterids</taxon>
        <taxon>lamiids</taxon>
        <taxon>Lamiales</taxon>
        <taxon>Oleaceae</taxon>
        <taxon>Oleeae</taxon>
        <taxon>Olea</taxon>
    </lineage>
</organism>
<reference evidence="1 2" key="1">
    <citation type="submission" date="2019-12" db="EMBL/GenBank/DDBJ databases">
        <authorList>
            <person name="Alioto T."/>
            <person name="Alioto T."/>
            <person name="Gomez Garrido J."/>
        </authorList>
    </citation>
    <scope>NUCLEOTIDE SEQUENCE [LARGE SCALE GENOMIC DNA]</scope>
</reference>
<protein>
    <submittedName>
        <fullName evidence="1">Uncharacterized protein</fullName>
    </submittedName>
</protein>
<evidence type="ECO:0000313" key="2">
    <source>
        <dbReference type="Proteomes" id="UP000594638"/>
    </source>
</evidence>
<keyword evidence="2" id="KW-1185">Reference proteome</keyword>
<name>A0A8S0PAI7_OLEEU</name>
<dbReference type="Proteomes" id="UP000594638">
    <property type="component" value="Unassembled WGS sequence"/>
</dbReference>
<comment type="caution">
    <text evidence="1">The sequence shown here is derived from an EMBL/GenBank/DDBJ whole genome shotgun (WGS) entry which is preliminary data.</text>
</comment>
<sequence length="69" mass="7996">MPENGEGPLELDVYDFKRPYFTLAMYNVDLGVSNIEGWSNNNEFKELNIPHYIYIDNRILVQGNISKSV</sequence>
<gene>
    <name evidence="1" type="ORF">OLEA9_A051568</name>
</gene>
<dbReference type="EMBL" id="CACTIH010000017">
    <property type="protein sequence ID" value="CAA2934645.1"/>
    <property type="molecule type" value="Genomic_DNA"/>
</dbReference>